<dbReference type="SUPFAM" id="SSF51998">
    <property type="entry name" value="PFL-like glycyl radical enzymes"/>
    <property type="match status" value="1"/>
</dbReference>
<accession>A0A9K3CS00</accession>
<sequence length="95" mass="10589">GGSISYVEFREAPLSNVLGLADAVEMAQRHGVSYLGFNYPLDVCRTCQTRGTFDTCANCGSADIMRVRRVSGYLQDVDYFTKGKKAEIRDRRANE</sequence>
<dbReference type="GO" id="GO:0004748">
    <property type="term" value="F:ribonucleoside-diphosphate reductase activity, thioredoxin disulfide as acceptor"/>
    <property type="evidence" value="ECO:0007669"/>
    <property type="project" value="TreeGrafter"/>
</dbReference>
<feature type="non-terminal residue" evidence="1">
    <location>
        <position position="95"/>
    </location>
</feature>
<evidence type="ECO:0000313" key="2">
    <source>
        <dbReference type="Proteomes" id="UP000265618"/>
    </source>
</evidence>
<proteinExistence type="predicted"/>
<protein>
    <submittedName>
        <fullName evidence="1">Uncharacterized protein</fullName>
    </submittedName>
</protein>
<dbReference type="Proteomes" id="UP000265618">
    <property type="component" value="Unassembled WGS sequence"/>
</dbReference>
<dbReference type="PANTHER" id="PTHR21075">
    <property type="entry name" value="ANAEROBIC RIBONUCLEOSIDE-TRIPHOSPHATE REDUCTASE"/>
    <property type="match status" value="1"/>
</dbReference>
<dbReference type="GO" id="GO:0008998">
    <property type="term" value="F:ribonucleoside-triphosphate reductase (thioredoxin) activity"/>
    <property type="evidence" value="ECO:0007669"/>
    <property type="project" value="InterPro"/>
</dbReference>
<evidence type="ECO:0000313" key="1">
    <source>
        <dbReference type="EMBL" id="GIQ80614.1"/>
    </source>
</evidence>
<dbReference type="AlphaFoldDB" id="A0A9K3CS00"/>
<keyword evidence="2" id="KW-1185">Reference proteome</keyword>
<dbReference type="InterPro" id="IPR012833">
    <property type="entry name" value="NrdD"/>
</dbReference>
<reference evidence="1 2" key="1">
    <citation type="journal article" date="2018" name="PLoS ONE">
        <title>The draft genome of Kipferlia bialata reveals reductive genome evolution in fornicate parasites.</title>
        <authorList>
            <person name="Tanifuji G."/>
            <person name="Takabayashi S."/>
            <person name="Kume K."/>
            <person name="Takagi M."/>
            <person name="Nakayama T."/>
            <person name="Kamikawa R."/>
            <person name="Inagaki Y."/>
            <person name="Hashimoto T."/>
        </authorList>
    </citation>
    <scope>NUCLEOTIDE SEQUENCE [LARGE SCALE GENOMIC DNA]</scope>
    <source>
        <strain evidence="1">NY0173</strain>
    </source>
</reference>
<dbReference type="EMBL" id="BDIP01000204">
    <property type="protein sequence ID" value="GIQ80614.1"/>
    <property type="molecule type" value="Genomic_DNA"/>
</dbReference>
<dbReference type="Pfam" id="PF13597">
    <property type="entry name" value="NRDD"/>
    <property type="match status" value="1"/>
</dbReference>
<name>A0A9K3CS00_9EUKA</name>
<dbReference type="PANTHER" id="PTHR21075:SF0">
    <property type="entry name" value="ANAEROBIC RIBONUCLEOSIDE-TRIPHOSPHATE REDUCTASE"/>
    <property type="match status" value="1"/>
</dbReference>
<organism evidence="1 2">
    <name type="scientific">Kipferlia bialata</name>
    <dbReference type="NCBI Taxonomy" id="797122"/>
    <lineage>
        <taxon>Eukaryota</taxon>
        <taxon>Metamonada</taxon>
        <taxon>Carpediemonas-like organisms</taxon>
        <taxon>Kipferlia</taxon>
    </lineage>
</organism>
<comment type="caution">
    <text evidence="1">The sequence shown here is derived from an EMBL/GenBank/DDBJ whole genome shotgun (WGS) entry which is preliminary data.</text>
</comment>
<dbReference type="GO" id="GO:0031250">
    <property type="term" value="C:anaerobic ribonucleoside-triphosphate reductase complex"/>
    <property type="evidence" value="ECO:0007669"/>
    <property type="project" value="TreeGrafter"/>
</dbReference>
<gene>
    <name evidence="1" type="ORF">KIPB_001441</name>
</gene>
<dbReference type="Gene3D" id="3.20.70.20">
    <property type="match status" value="1"/>
</dbReference>
<dbReference type="GO" id="GO:0009265">
    <property type="term" value="P:2'-deoxyribonucleotide biosynthetic process"/>
    <property type="evidence" value="ECO:0007669"/>
    <property type="project" value="TreeGrafter"/>
</dbReference>
<dbReference type="GO" id="GO:0006260">
    <property type="term" value="P:DNA replication"/>
    <property type="evidence" value="ECO:0007669"/>
    <property type="project" value="InterPro"/>
</dbReference>